<dbReference type="EMBL" id="CYKH01001477">
    <property type="protein sequence ID" value="CUG87231.1"/>
    <property type="molecule type" value="Genomic_DNA"/>
</dbReference>
<organism evidence="1 2">
    <name type="scientific">Bodo saltans</name>
    <name type="common">Flagellated protozoan</name>
    <dbReference type="NCBI Taxonomy" id="75058"/>
    <lineage>
        <taxon>Eukaryota</taxon>
        <taxon>Discoba</taxon>
        <taxon>Euglenozoa</taxon>
        <taxon>Kinetoplastea</taxon>
        <taxon>Metakinetoplastina</taxon>
        <taxon>Eubodonida</taxon>
        <taxon>Bodonidae</taxon>
        <taxon>Bodo</taxon>
    </lineage>
</organism>
<dbReference type="VEuPathDB" id="TriTrypDB:BSAL_09285"/>
<protein>
    <submittedName>
        <fullName evidence="1">Uncharacterized protein</fullName>
    </submittedName>
</protein>
<proteinExistence type="predicted"/>
<sequence length="162" mass="18464">MSQDNKAVVFVAERGCRLTSVENAASEFRRYTSSRFLNVEVKNSADKSSARSEFPGCFVVRTMEGQERHGRHKLLVPDNADELYVELASYRYDSAPASHFIKFEMGSVSYEHPLTQNFFSELVCRLPLREKVHAQRAELPLPVQPSRSRWAVCNCCEEAEQA</sequence>
<accession>A0A0S4J6Y4</accession>
<keyword evidence="2" id="KW-1185">Reference proteome</keyword>
<evidence type="ECO:0000313" key="1">
    <source>
        <dbReference type="EMBL" id="CUG87231.1"/>
    </source>
</evidence>
<reference evidence="2" key="1">
    <citation type="submission" date="2015-09" db="EMBL/GenBank/DDBJ databases">
        <authorList>
            <consortium name="Pathogen Informatics"/>
        </authorList>
    </citation>
    <scope>NUCLEOTIDE SEQUENCE [LARGE SCALE GENOMIC DNA]</scope>
    <source>
        <strain evidence="2">Lake Konstanz</strain>
    </source>
</reference>
<evidence type="ECO:0000313" key="2">
    <source>
        <dbReference type="Proteomes" id="UP000051952"/>
    </source>
</evidence>
<dbReference type="Proteomes" id="UP000051952">
    <property type="component" value="Unassembled WGS sequence"/>
</dbReference>
<gene>
    <name evidence="1" type="ORF">BSAL_09285</name>
</gene>
<name>A0A0S4J6Y4_BODSA</name>
<dbReference type="AlphaFoldDB" id="A0A0S4J6Y4"/>